<accession>A0AAD3E253</accession>
<dbReference type="AlphaFoldDB" id="A0AAD3E253"/>
<feature type="compositionally biased region" description="Gly residues" evidence="1">
    <location>
        <begin position="159"/>
        <end position="168"/>
    </location>
</feature>
<evidence type="ECO:0000313" key="3">
    <source>
        <dbReference type="Proteomes" id="UP001054857"/>
    </source>
</evidence>
<evidence type="ECO:0000256" key="1">
    <source>
        <dbReference type="SAM" id="MobiDB-lite"/>
    </source>
</evidence>
<feature type="region of interest" description="Disordered" evidence="1">
    <location>
        <begin position="150"/>
        <end position="170"/>
    </location>
</feature>
<protein>
    <submittedName>
        <fullName evidence="2">Uncharacterized protein</fullName>
    </submittedName>
</protein>
<name>A0AAD3E253_9CHLO</name>
<evidence type="ECO:0000313" key="2">
    <source>
        <dbReference type="EMBL" id="GFR51467.1"/>
    </source>
</evidence>
<dbReference type="EMBL" id="BMAR01000050">
    <property type="protein sequence ID" value="GFR51467.1"/>
    <property type="molecule type" value="Genomic_DNA"/>
</dbReference>
<comment type="caution">
    <text evidence="2">The sequence shown here is derived from an EMBL/GenBank/DDBJ whole genome shotgun (WGS) entry which is preliminary data.</text>
</comment>
<dbReference type="Proteomes" id="UP001054857">
    <property type="component" value="Unassembled WGS sequence"/>
</dbReference>
<feature type="non-terminal residue" evidence="2">
    <location>
        <position position="1"/>
    </location>
</feature>
<keyword evidence="3" id="KW-1185">Reference proteome</keyword>
<proteinExistence type="predicted"/>
<sequence>MAPTEPLDSTLDVGFGAWSSELEIGPPPTSRQRKATASYCLEQLLALADLRAVAALRKQHILSTRHPRGGTHPPPLNHHLQAVIQLRQSAAKRQAEEQAAGHQPAASAAAAVTSVGRKPIVVVPPPGAAAAGAPATAPLGCHLARRCPAAGGRTATPGGAAGGSGRGAAEGSSLARVYGSRIRVSELPEDYAEYFQGLEPVAQPEPAEELDPMSPLLDPNAVHKRQRLGPDAAAATMAPGAMMLGGAPVASSGNLLGSGAVGAEVPFLMQPHPHGAFQQQPEPQAMSGGMAAPPAGGLLAPFLPPQPSAAAGAAATPADPSASLMGLPYGTMTQYGTLGQQPLPSTTMAAAQQQQQALYGAVAPAVAGAALGGGGGMGGGFGGVGSVPARAVGADELMLDDDDDDHEDDDDDEEEEGDGDAAEMDTQLGDAFDALGDTQ</sequence>
<feature type="region of interest" description="Disordered" evidence="1">
    <location>
        <begin position="392"/>
        <end position="439"/>
    </location>
</feature>
<reference evidence="2 3" key="1">
    <citation type="journal article" date="2021" name="Sci. Rep.">
        <title>Genome sequencing of the multicellular alga Astrephomene provides insights into convergent evolution of germ-soma differentiation.</title>
        <authorList>
            <person name="Yamashita S."/>
            <person name="Yamamoto K."/>
            <person name="Matsuzaki R."/>
            <person name="Suzuki S."/>
            <person name="Yamaguchi H."/>
            <person name="Hirooka S."/>
            <person name="Minakuchi Y."/>
            <person name="Miyagishima S."/>
            <person name="Kawachi M."/>
            <person name="Toyoda A."/>
            <person name="Nozaki H."/>
        </authorList>
    </citation>
    <scope>NUCLEOTIDE SEQUENCE [LARGE SCALE GENOMIC DNA]</scope>
    <source>
        <strain evidence="2 3">NIES-4017</strain>
    </source>
</reference>
<gene>
    <name evidence="2" type="ORF">Agub_g13876</name>
</gene>
<organism evidence="2 3">
    <name type="scientific">Astrephomene gubernaculifera</name>
    <dbReference type="NCBI Taxonomy" id="47775"/>
    <lineage>
        <taxon>Eukaryota</taxon>
        <taxon>Viridiplantae</taxon>
        <taxon>Chlorophyta</taxon>
        <taxon>core chlorophytes</taxon>
        <taxon>Chlorophyceae</taxon>
        <taxon>CS clade</taxon>
        <taxon>Chlamydomonadales</taxon>
        <taxon>Astrephomenaceae</taxon>
        <taxon>Astrephomene</taxon>
    </lineage>
</organism>
<feature type="compositionally biased region" description="Acidic residues" evidence="1">
    <location>
        <begin position="397"/>
        <end position="423"/>
    </location>
</feature>